<dbReference type="EMBL" id="JABBWM010000055">
    <property type="protein sequence ID" value="KAG2100187.1"/>
    <property type="molecule type" value="Genomic_DNA"/>
</dbReference>
<dbReference type="AlphaFoldDB" id="A0A9P7F1J5"/>
<dbReference type="GeneID" id="64704202"/>
<proteinExistence type="predicted"/>
<sequence>MAIPPEVANDALNDTLAVVQSLMKWCIKVKEGDPEALRLSDEIARRVAKDLKLYSGDATSFSPQLLSFATVVRQHSKAGAFENVPDWTSITNDDPRIQSHPRFEKTVHYCPPSTLSIPAIATSTDIPATAPTTPALIVPPSAASTPPSMPSHTVPGLVTKPAVEPKRSLQLRSCKNPPVLARFSTGPPARFLHLYMSEAEKKQFLEAGGSNKRKAEDQDADGAVVVANKKRKSKSDVEQEPTGVIYAPNSLPLQELPPVATDKDVPLVADKGFRDVEARVCDFSDSDVATPWQHSVRYHPRQCDKCAKLDIACLVLHDKKFGYTRLACANCDNKKITCAIDGVGVRQRLQGKAAKASSDAPKGPKKSKSRAVSKTLAAHPSRSQWSIVVHEGAEKKPMEVLPGRPQMQPEHGQSAPTNLLEPEPTAREILQGIQDLGRRLDLLAANEQVDALEVRVGSVETNLLKWLDKLEQRLNESDAWCKSLESLG</sequence>
<evidence type="ECO:0000313" key="3">
    <source>
        <dbReference type="Proteomes" id="UP000823399"/>
    </source>
</evidence>
<dbReference type="RefSeq" id="XP_041289447.1">
    <property type="nucleotide sequence ID" value="XM_041441943.1"/>
</dbReference>
<comment type="caution">
    <text evidence="2">The sequence shown here is derived from an EMBL/GenBank/DDBJ whole genome shotgun (WGS) entry which is preliminary data.</text>
</comment>
<protein>
    <submittedName>
        <fullName evidence="2">Uncharacterized protein</fullName>
    </submittedName>
</protein>
<dbReference type="OrthoDB" id="2645888at2759"/>
<organism evidence="2 3">
    <name type="scientific">Suillus discolor</name>
    <dbReference type="NCBI Taxonomy" id="1912936"/>
    <lineage>
        <taxon>Eukaryota</taxon>
        <taxon>Fungi</taxon>
        <taxon>Dikarya</taxon>
        <taxon>Basidiomycota</taxon>
        <taxon>Agaricomycotina</taxon>
        <taxon>Agaricomycetes</taxon>
        <taxon>Agaricomycetidae</taxon>
        <taxon>Boletales</taxon>
        <taxon>Suillineae</taxon>
        <taxon>Suillaceae</taxon>
        <taxon>Suillus</taxon>
    </lineage>
</organism>
<feature type="region of interest" description="Disordered" evidence="1">
    <location>
        <begin position="208"/>
        <end position="239"/>
    </location>
</feature>
<keyword evidence="3" id="KW-1185">Reference proteome</keyword>
<name>A0A9P7F1J5_9AGAM</name>
<reference evidence="2" key="1">
    <citation type="journal article" date="2020" name="New Phytol.">
        <title>Comparative genomics reveals dynamic genome evolution in host specialist ectomycorrhizal fungi.</title>
        <authorList>
            <person name="Lofgren L.A."/>
            <person name="Nguyen N.H."/>
            <person name="Vilgalys R."/>
            <person name="Ruytinx J."/>
            <person name="Liao H.L."/>
            <person name="Branco S."/>
            <person name="Kuo A."/>
            <person name="LaButti K."/>
            <person name="Lipzen A."/>
            <person name="Andreopoulos W."/>
            <person name="Pangilinan J."/>
            <person name="Riley R."/>
            <person name="Hundley H."/>
            <person name="Na H."/>
            <person name="Barry K."/>
            <person name="Grigoriev I.V."/>
            <person name="Stajich J.E."/>
            <person name="Kennedy P.G."/>
        </authorList>
    </citation>
    <scope>NUCLEOTIDE SEQUENCE</scope>
    <source>
        <strain evidence="2">FC423</strain>
    </source>
</reference>
<accession>A0A9P7F1J5</accession>
<gene>
    <name evidence="2" type="ORF">F5147DRAFT_777094</name>
</gene>
<dbReference type="Proteomes" id="UP000823399">
    <property type="component" value="Unassembled WGS sequence"/>
</dbReference>
<feature type="region of interest" description="Disordered" evidence="1">
    <location>
        <begin position="352"/>
        <end position="379"/>
    </location>
</feature>
<evidence type="ECO:0000256" key="1">
    <source>
        <dbReference type="SAM" id="MobiDB-lite"/>
    </source>
</evidence>
<evidence type="ECO:0000313" key="2">
    <source>
        <dbReference type="EMBL" id="KAG2100187.1"/>
    </source>
</evidence>